<dbReference type="AlphaFoldDB" id="A0A2T6ZHC6"/>
<evidence type="ECO:0000256" key="1">
    <source>
        <dbReference type="SAM" id="SignalP"/>
    </source>
</evidence>
<accession>A0A2T6ZHC6</accession>
<evidence type="ECO:0000313" key="2">
    <source>
        <dbReference type="EMBL" id="PUU74856.1"/>
    </source>
</evidence>
<evidence type="ECO:0000313" key="3">
    <source>
        <dbReference type="Proteomes" id="UP000244722"/>
    </source>
</evidence>
<gene>
    <name evidence="2" type="ORF">B9Z19DRAFT_1091699</name>
</gene>
<feature type="chain" id="PRO_5015631881" description="Secreted protein" evidence="1">
    <location>
        <begin position="23"/>
        <end position="97"/>
    </location>
</feature>
<comment type="caution">
    <text evidence="2">The sequence shown here is derived from an EMBL/GenBank/DDBJ whole genome shotgun (WGS) entry which is preliminary data.</text>
</comment>
<sequence length="97" mass="11352">MMRGTLRDACLSFLLAWESAKGERGYGWKSVDMYWDRWKDGGRFCCAYICSSPLQAVRPRSPAIPYCLAVRNRWMRLRTKLPSGVFTNKVQKLEEKR</sequence>
<protein>
    <recommendedName>
        <fullName evidence="4">Secreted protein</fullName>
    </recommendedName>
</protein>
<keyword evidence="1" id="KW-0732">Signal</keyword>
<reference evidence="2 3" key="1">
    <citation type="submission" date="2017-04" db="EMBL/GenBank/DDBJ databases">
        <title>Draft genome sequence of Tuber borchii Vittad., a whitish edible truffle.</title>
        <authorList>
            <consortium name="DOE Joint Genome Institute"/>
            <person name="Murat C."/>
            <person name="Kuo A."/>
            <person name="Barry K.W."/>
            <person name="Clum A."/>
            <person name="Dockter R.B."/>
            <person name="Fauchery L."/>
            <person name="Iotti M."/>
            <person name="Kohler A."/>
            <person name="Labutti K."/>
            <person name="Lindquist E.A."/>
            <person name="Lipzen A."/>
            <person name="Ohm R.A."/>
            <person name="Wang M."/>
            <person name="Grigoriev I.V."/>
            <person name="Zambonelli A."/>
            <person name="Martin F.M."/>
        </authorList>
    </citation>
    <scope>NUCLEOTIDE SEQUENCE [LARGE SCALE GENOMIC DNA]</scope>
    <source>
        <strain evidence="2 3">Tbo3840</strain>
    </source>
</reference>
<dbReference type="EMBL" id="NESQ01000267">
    <property type="protein sequence ID" value="PUU74856.1"/>
    <property type="molecule type" value="Genomic_DNA"/>
</dbReference>
<proteinExistence type="predicted"/>
<evidence type="ECO:0008006" key="4">
    <source>
        <dbReference type="Google" id="ProtNLM"/>
    </source>
</evidence>
<dbReference type="Proteomes" id="UP000244722">
    <property type="component" value="Unassembled WGS sequence"/>
</dbReference>
<feature type="signal peptide" evidence="1">
    <location>
        <begin position="1"/>
        <end position="22"/>
    </location>
</feature>
<organism evidence="2 3">
    <name type="scientific">Tuber borchii</name>
    <name type="common">White truffle</name>
    <dbReference type="NCBI Taxonomy" id="42251"/>
    <lineage>
        <taxon>Eukaryota</taxon>
        <taxon>Fungi</taxon>
        <taxon>Dikarya</taxon>
        <taxon>Ascomycota</taxon>
        <taxon>Pezizomycotina</taxon>
        <taxon>Pezizomycetes</taxon>
        <taxon>Pezizales</taxon>
        <taxon>Tuberaceae</taxon>
        <taxon>Tuber</taxon>
    </lineage>
</organism>
<name>A0A2T6ZHC6_TUBBO</name>
<keyword evidence="3" id="KW-1185">Reference proteome</keyword>